<sequence length="148" mass="15050">MSVLSSLCFFLALAASSMTLTSALIITVPAQVQSPGSIMIHVVAEPGDPSAQSVYTYTLFNNDGPGAEEELVSAPSNATDVSLNIPVLAFGGSGWGITAAIPGVGFDPTIVVGTSKTFSVLLPEGATQSTSPGTTNFIADSDDHFSPL</sequence>
<dbReference type="EMBL" id="JARKIE010000205">
    <property type="protein sequence ID" value="KAJ7667146.1"/>
    <property type="molecule type" value="Genomic_DNA"/>
</dbReference>
<evidence type="ECO:0000256" key="2">
    <source>
        <dbReference type="SAM" id="SignalP"/>
    </source>
</evidence>
<protein>
    <submittedName>
        <fullName evidence="3">Uncharacterized protein</fullName>
    </submittedName>
</protein>
<name>A0AAD7CWB6_MYCRO</name>
<accession>A0AAD7CWB6</accession>
<keyword evidence="4" id="KW-1185">Reference proteome</keyword>
<evidence type="ECO:0000256" key="1">
    <source>
        <dbReference type="SAM" id="MobiDB-lite"/>
    </source>
</evidence>
<feature type="region of interest" description="Disordered" evidence="1">
    <location>
        <begin position="127"/>
        <end position="148"/>
    </location>
</feature>
<keyword evidence="2" id="KW-0732">Signal</keyword>
<feature type="compositionally biased region" description="Polar residues" evidence="1">
    <location>
        <begin position="127"/>
        <end position="138"/>
    </location>
</feature>
<dbReference type="Proteomes" id="UP001221757">
    <property type="component" value="Unassembled WGS sequence"/>
</dbReference>
<feature type="chain" id="PRO_5042062354" evidence="2">
    <location>
        <begin position="24"/>
        <end position="148"/>
    </location>
</feature>
<feature type="signal peptide" evidence="2">
    <location>
        <begin position="1"/>
        <end position="23"/>
    </location>
</feature>
<dbReference type="AlphaFoldDB" id="A0AAD7CWB6"/>
<comment type="caution">
    <text evidence="3">The sequence shown here is derived from an EMBL/GenBank/DDBJ whole genome shotgun (WGS) entry which is preliminary data.</text>
</comment>
<evidence type="ECO:0000313" key="3">
    <source>
        <dbReference type="EMBL" id="KAJ7667146.1"/>
    </source>
</evidence>
<gene>
    <name evidence="3" type="ORF">B0H17DRAFT_1210434</name>
</gene>
<proteinExistence type="predicted"/>
<reference evidence="3" key="1">
    <citation type="submission" date="2023-03" db="EMBL/GenBank/DDBJ databases">
        <title>Massive genome expansion in bonnet fungi (Mycena s.s.) driven by repeated elements and novel gene families across ecological guilds.</title>
        <authorList>
            <consortium name="Lawrence Berkeley National Laboratory"/>
            <person name="Harder C.B."/>
            <person name="Miyauchi S."/>
            <person name="Viragh M."/>
            <person name="Kuo A."/>
            <person name="Thoen E."/>
            <person name="Andreopoulos B."/>
            <person name="Lu D."/>
            <person name="Skrede I."/>
            <person name="Drula E."/>
            <person name="Henrissat B."/>
            <person name="Morin E."/>
            <person name="Kohler A."/>
            <person name="Barry K."/>
            <person name="LaButti K."/>
            <person name="Morin E."/>
            <person name="Salamov A."/>
            <person name="Lipzen A."/>
            <person name="Mereny Z."/>
            <person name="Hegedus B."/>
            <person name="Baldrian P."/>
            <person name="Stursova M."/>
            <person name="Weitz H."/>
            <person name="Taylor A."/>
            <person name="Grigoriev I.V."/>
            <person name="Nagy L.G."/>
            <person name="Martin F."/>
            <person name="Kauserud H."/>
        </authorList>
    </citation>
    <scope>NUCLEOTIDE SEQUENCE</scope>
    <source>
        <strain evidence="3">CBHHK067</strain>
    </source>
</reference>
<evidence type="ECO:0000313" key="4">
    <source>
        <dbReference type="Proteomes" id="UP001221757"/>
    </source>
</evidence>
<organism evidence="3 4">
    <name type="scientific">Mycena rosella</name>
    <name type="common">Pink bonnet</name>
    <name type="synonym">Agaricus rosellus</name>
    <dbReference type="NCBI Taxonomy" id="1033263"/>
    <lineage>
        <taxon>Eukaryota</taxon>
        <taxon>Fungi</taxon>
        <taxon>Dikarya</taxon>
        <taxon>Basidiomycota</taxon>
        <taxon>Agaricomycotina</taxon>
        <taxon>Agaricomycetes</taxon>
        <taxon>Agaricomycetidae</taxon>
        <taxon>Agaricales</taxon>
        <taxon>Marasmiineae</taxon>
        <taxon>Mycenaceae</taxon>
        <taxon>Mycena</taxon>
    </lineage>
</organism>